<dbReference type="PANTHER" id="PTHR30185:SF15">
    <property type="entry name" value="CRYPTIC BETA-GLUCOSIDE BGL OPERON ANTITERMINATOR"/>
    <property type="match status" value="1"/>
</dbReference>
<dbReference type="SUPFAM" id="SSF50151">
    <property type="entry name" value="SacY-like RNA-binding domain"/>
    <property type="match status" value="1"/>
</dbReference>
<dbReference type="SMART" id="SM01061">
    <property type="entry name" value="CAT_RBD"/>
    <property type="match status" value="1"/>
</dbReference>
<dbReference type="InterPro" id="IPR004341">
    <property type="entry name" value="CAT_RNA-bd_dom"/>
</dbReference>
<evidence type="ECO:0000259" key="2">
    <source>
        <dbReference type="PROSITE" id="PS51372"/>
    </source>
</evidence>
<dbReference type="SUPFAM" id="SSF63520">
    <property type="entry name" value="PTS-regulatory domain, PRD"/>
    <property type="match status" value="2"/>
</dbReference>
<evidence type="ECO:0000313" key="4">
    <source>
        <dbReference type="Proteomes" id="UP001055149"/>
    </source>
</evidence>
<dbReference type="InterPro" id="IPR050661">
    <property type="entry name" value="BglG_antiterminators"/>
</dbReference>
<reference evidence="3" key="1">
    <citation type="journal article" date="2022" name="Int. J. Syst. Evol. Microbiol.">
        <title>A novel species of lactic acid bacteria, Ligilactobacillus pabuli sp. nov., isolated from alfalfa silage.</title>
        <authorList>
            <person name="Tohno M."/>
            <person name="Tanizawa Y."/>
            <person name="Sawada H."/>
            <person name="Sakamoto M."/>
            <person name="Ohkuma M."/>
            <person name="Kobayashi H."/>
        </authorList>
    </citation>
    <scope>NUCLEOTIDE SEQUENCE</scope>
    <source>
        <strain evidence="3">AF129</strain>
    </source>
</reference>
<evidence type="ECO:0000256" key="1">
    <source>
        <dbReference type="ARBA" id="ARBA00022737"/>
    </source>
</evidence>
<organism evidence="3 4">
    <name type="scientific">Ligilactobacillus pabuli</name>
    <dbReference type="NCBI Taxonomy" id="2886039"/>
    <lineage>
        <taxon>Bacteria</taxon>
        <taxon>Bacillati</taxon>
        <taxon>Bacillota</taxon>
        <taxon>Bacilli</taxon>
        <taxon>Lactobacillales</taxon>
        <taxon>Lactobacillaceae</taxon>
        <taxon>Ligilactobacillus</taxon>
    </lineage>
</organism>
<proteinExistence type="predicted"/>
<dbReference type="InterPro" id="IPR036634">
    <property type="entry name" value="PRD_sf"/>
</dbReference>
<dbReference type="Gene3D" id="1.10.1790.10">
    <property type="entry name" value="PRD domain"/>
    <property type="match status" value="2"/>
</dbReference>
<dbReference type="PANTHER" id="PTHR30185">
    <property type="entry name" value="CRYPTIC BETA-GLUCOSIDE BGL OPERON ANTITERMINATOR"/>
    <property type="match status" value="1"/>
</dbReference>
<dbReference type="Gene3D" id="2.30.24.10">
    <property type="entry name" value="CAT RNA-binding domain"/>
    <property type="match status" value="1"/>
</dbReference>
<evidence type="ECO:0000313" key="3">
    <source>
        <dbReference type="EMBL" id="GKS81327.1"/>
    </source>
</evidence>
<protein>
    <submittedName>
        <fullName evidence="3">SacPA operon antiterminator</fullName>
    </submittedName>
</protein>
<dbReference type="EMBL" id="BQXH01000007">
    <property type="protein sequence ID" value="GKS81327.1"/>
    <property type="molecule type" value="Genomic_DNA"/>
</dbReference>
<feature type="domain" description="PRD" evidence="2">
    <location>
        <begin position="171"/>
        <end position="280"/>
    </location>
</feature>
<dbReference type="Pfam" id="PF00874">
    <property type="entry name" value="PRD"/>
    <property type="match status" value="2"/>
</dbReference>
<dbReference type="Pfam" id="PF03123">
    <property type="entry name" value="CAT_RBD"/>
    <property type="match status" value="1"/>
</dbReference>
<dbReference type="RefSeq" id="WP_244055080.1">
    <property type="nucleotide sequence ID" value="NZ_BQXH01000007.1"/>
</dbReference>
<gene>
    <name evidence="3" type="primary">sacT</name>
    <name evidence="3" type="ORF">LPAF129_10130</name>
</gene>
<sequence length="281" mass="32728">MEKMKVKKILNNNALLVTDNSKRELVAIGQGIGFRKKRNDVIFRNQFDKVFIAEGNEKILETIQKIPEEYFKVAEKIIEYAEKQLNVTLDERILLTLSDHISFAVERIKNGIFIKNKLLHEIEILYAQEFEIGIWGINLINNEFGIGMPIDEAGFIALQVHTMKEKGGNYHHTIRQTEIIKTMVDTIGEYLNIYVEKDSISFERLVAHLNFLLLRNNNDDRQVLDEEMNSLICKRYPLAYECAKIVFAKVKLKFKVALPIEELGYLTIHVERIRERNSSKE</sequence>
<name>A0ABQ5JH61_9LACO</name>
<keyword evidence="1" id="KW-0677">Repeat</keyword>
<feature type="domain" description="PRD" evidence="2">
    <location>
        <begin position="65"/>
        <end position="170"/>
    </location>
</feature>
<dbReference type="Proteomes" id="UP001055149">
    <property type="component" value="Unassembled WGS sequence"/>
</dbReference>
<dbReference type="PROSITE" id="PS51372">
    <property type="entry name" value="PRD_2"/>
    <property type="match status" value="2"/>
</dbReference>
<comment type="caution">
    <text evidence="3">The sequence shown here is derived from an EMBL/GenBank/DDBJ whole genome shotgun (WGS) entry which is preliminary data.</text>
</comment>
<dbReference type="InterPro" id="IPR036650">
    <property type="entry name" value="CAT_RNA-bd_dom_sf"/>
</dbReference>
<dbReference type="InterPro" id="IPR011608">
    <property type="entry name" value="PRD"/>
</dbReference>
<keyword evidence="4" id="KW-1185">Reference proteome</keyword>
<accession>A0ABQ5JH61</accession>